<name>A0AAE0DYN7_9ROSI</name>
<dbReference type="Gene3D" id="3.40.50.1820">
    <property type="entry name" value="alpha/beta hydrolase"/>
    <property type="match status" value="1"/>
</dbReference>
<keyword evidence="2" id="KW-1185">Reference proteome</keyword>
<proteinExistence type="predicted"/>
<dbReference type="InterPro" id="IPR029058">
    <property type="entry name" value="AB_hydrolase_fold"/>
</dbReference>
<organism evidence="1 2">
    <name type="scientific">Dipteronia sinensis</name>
    <dbReference type="NCBI Taxonomy" id="43782"/>
    <lineage>
        <taxon>Eukaryota</taxon>
        <taxon>Viridiplantae</taxon>
        <taxon>Streptophyta</taxon>
        <taxon>Embryophyta</taxon>
        <taxon>Tracheophyta</taxon>
        <taxon>Spermatophyta</taxon>
        <taxon>Magnoliopsida</taxon>
        <taxon>eudicotyledons</taxon>
        <taxon>Gunneridae</taxon>
        <taxon>Pentapetalae</taxon>
        <taxon>rosids</taxon>
        <taxon>malvids</taxon>
        <taxon>Sapindales</taxon>
        <taxon>Sapindaceae</taxon>
        <taxon>Hippocastanoideae</taxon>
        <taxon>Acereae</taxon>
        <taxon>Dipteronia</taxon>
    </lineage>
</organism>
<dbReference type="Proteomes" id="UP001281410">
    <property type="component" value="Unassembled WGS sequence"/>
</dbReference>
<gene>
    <name evidence="1" type="ORF">Dsin_027031</name>
</gene>
<accession>A0AAE0DYN7</accession>
<sequence length="93" mass="10521">MASTSSNEEISHDFPPFFKVYKDGRVERYAGMDDIAKPIATGLDPITRVQSQDVMVSSEAGVKPRIFVPEIHSPDQKLPLLVHYHPKVFLHFL</sequence>
<dbReference type="AlphaFoldDB" id="A0AAE0DYN7"/>
<evidence type="ECO:0000313" key="1">
    <source>
        <dbReference type="EMBL" id="KAK3195721.1"/>
    </source>
</evidence>
<dbReference type="EMBL" id="JANJYJ010000008">
    <property type="protein sequence ID" value="KAK3195721.1"/>
    <property type="molecule type" value="Genomic_DNA"/>
</dbReference>
<reference evidence="1" key="1">
    <citation type="journal article" date="2023" name="Plant J.">
        <title>Genome sequences and population genomics provide insights into the demographic history, inbreeding, and mutation load of two 'living fossil' tree species of Dipteronia.</title>
        <authorList>
            <person name="Feng Y."/>
            <person name="Comes H.P."/>
            <person name="Chen J."/>
            <person name="Zhu S."/>
            <person name="Lu R."/>
            <person name="Zhang X."/>
            <person name="Li P."/>
            <person name="Qiu J."/>
            <person name="Olsen K.M."/>
            <person name="Qiu Y."/>
        </authorList>
    </citation>
    <scope>NUCLEOTIDE SEQUENCE</scope>
    <source>
        <strain evidence="1">NBL</strain>
    </source>
</reference>
<protein>
    <submittedName>
        <fullName evidence="1">Uncharacterized protein</fullName>
    </submittedName>
</protein>
<evidence type="ECO:0000313" key="2">
    <source>
        <dbReference type="Proteomes" id="UP001281410"/>
    </source>
</evidence>
<comment type="caution">
    <text evidence="1">The sequence shown here is derived from an EMBL/GenBank/DDBJ whole genome shotgun (WGS) entry which is preliminary data.</text>
</comment>